<reference evidence="1 2" key="1">
    <citation type="journal article" date="2014" name="PLoS Genet.">
        <title>Phylogenetically driven sequencing of extremely halophilic archaea reveals strategies for static and dynamic osmo-response.</title>
        <authorList>
            <person name="Becker E.A."/>
            <person name="Seitzer P.M."/>
            <person name="Tritt A."/>
            <person name="Larsen D."/>
            <person name="Krusor M."/>
            <person name="Yao A.I."/>
            <person name="Wu D."/>
            <person name="Madern D."/>
            <person name="Eisen J.A."/>
            <person name="Darling A.E."/>
            <person name="Facciotti M.T."/>
        </authorList>
    </citation>
    <scope>NUCLEOTIDE SEQUENCE [LARGE SCALE GENOMIC DNA]</scope>
    <source>
        <strain evidence="1 2">JCM 13552</strain>
    </source>
</reference>
<name>M0MU00_9EURY</name>
<protein>
    <submittedName>
        <fullName evidence="1">Uncharacterized protein</fullName>
    </submittedName>
</protein>
<comment type="caution">
    <text evidence="1">The sequence shown here is derived from an EMBL/GenBank/DDBJ whole genome shotgun (WGS) entry which is preliminary data.</text>
</comment>
<accession>M0MU00</accession>
<dbReference type="PATRIC" id="fig|1227457.3.peg.4012"/>
<sequence>MEARPMTEIQQVLWELRMDYIGHPYYVSGNAILHALGQQLDPETHATLSASHGVFVPGQFGQFPDEHSQSGAKPYLGSGLPDVEAYDDLFIQRQASHAWLLDSRARDALNTHDLRVHGGNPTLAHETIMGRREDQQGQQRTTKWYIHAYLHANDPEVLPLDEDTLEGHQFGGKRNYGYGEVALKDTRMLDLDTLDYSRLEGAETYLIELVTPFVLESEYPAVNDRSVPWWWTESSENLRFRQEKILEHREVFDLRTVDHGQIVQYCGDRPVETAKNGLTRVGSHSRYGFGELRLKPLENRHQNSTDR</sequence>
<dbReference type="RefSeq" id="WP_007743664.1">
    <property type="nucleotide sequence ID" value="NZ_AOMF01000195.1"/>
</dbReference>
<evidence type="ECO:0000313" key="2">
    <source>
        <dbReference type="Proteomes" id="UP000011680"/>
    </source>
</evidence>
<evidence type="ECO:0000313" key="1">
    <source>
        <dbReference type="EMBL" id="EMA48244.1"/>
    </source>
</evidence>
<dbReference type="EMBL" id="AOMF01000195">
    <property type="protein sequence ID" value="EMA48244.1"/>
    <property type="molecule type" value="Genomic_DNA"/>
</dbReference>
<proteinExistence type="predicted"/>
<organism evidence="1 2">
    <name type="scientific">Halococcus thailandensis JCM 13552</name>
    <dbReference type="NCBI Taxonomy" id="1227457"/>
    <lineage>
        <taxon>Archaea</taxon>
        <taxon>Methanobacteriati</taxon>
        <taxon>Methanobacteriota</taxon>
        <taxon>Stenosarchaea group</taxon>
        <taxon>Halobacteria</taxon>
        <taxon>Halobacteriales</taxon>
        <taxon>Halococcaceae</taxon>
        <taxon>Halococcus</taxon>
    </lineage>
</organism>
<keyword evidence="2" id="KW-1185">Reference proteome</keyword>
<dbReference type="eggNOG" id="arCOG06424">
    <property type="taxonomic scope" value="Archaea"/>
</dbReference>
<dbReference type="AlphaFoldDB" id="M0MU00"/>
<gene>
    <name evidence="1" type="ORF">C451_20657</name>
</gene>
<dbReference type="Proteomes" id="UP000011680">
    <property type="component" value="Unassembled WGS sequence"/>
</dbReference>